<dbReference type="Gene3D" id="1.20.1740.10">
    <property type="entry name" value="Amino acid/polyamine transporter I"/>
    <property type="match status" value="1"/>
</dbReference>
<feature type="transmembrane region" description="Helical" evidence="9">
    <location>
        <begin position="33"/>
        <end position="55"/>
    </location>
</feature>
<feature type="transmembrane region" description="Helical" evidence="9">
    <location>
        <begin position="91"/>
        <end position="114"/>
    </location>
</feature>
<dbReference type="OrthoDB" id="3185104at2"/>
<feature type="transmembrane region" description="Helical" evidence="9">
    <location>
        <begin position="235"/>
        <end position="258"/>
    </location>
</feature>
<evidence type="ECO:0000256" key="4">
    <source>
        <dbReference type="ARBA" id="ARBA00022475"/>
    </source>
</evidence>
<dbReference type="RefSeq" id="WP_038191904.1">
    <property type="nucleotide sequence ID" value="NZ_JRWP01000038.1"/>
</dbReference>
<proteinExistence type="inferred from homology"/>
<gene>
    <name evidence="10" type="ORF">NM06_15430</name>
</gene>
<sequence length="472" mass="50978">MDNKLGLGSLTAIVIGSMIGAGVFSLPQNMASVASPAAVMIGWTITGIGMIFLALSFQKLAFHRPHVDSGVFGYAREGFGDFVGFCSAWGYWLSAMLANVSYLVIVFSTLGMLFDTPDNVIFGQGNTWVSVAGASCLLWLVHALVLRGVQTAALINMVTTYAKLVPLLIFVFCAFVAFSWDTFTLDFTGLHFGDQHDLLAQVKSTMLVTVWVFIGIEGAVVVSSRARNRKDIGRATILGLLTALAIYVFVTLLSMGVVKPIELATYQNPSMATVLTQILGPWGQYIISVGLLISVCGAFLSWTVLASEAPYLCAKEKMFPSRYGELNQAGSPVKPLTLTNVWIQISLIVVMFAGSTYDTLLIIASEMILVPYFLVGAFVLKIAIEEKNRGSLLLVGAGATIYGVWLLYASGLNYLLLSAVLYVPGLYFYIQAKREQGIDPFNGKERVGACILSVAALLAVGLMWQGMLDVQL</sequence>
<evidence type="ECO:0000256" key="6">
    <source>
        <dbReference type="ARBA" id="ARBA00022970"/>
    </source>
</evidence>
<accession>A0A0A5JIH6</accession>
<feature type="transmembrane region" description="Helical" evidence="9">
    <location>
        <begin position="126"/>
        <end position="149"/>
    </location>
</feature>
<feature type="transmembrane region" description="Helical" evidence="9">
    <location>
        <begin position="360"/>
        <end position="380"/>
    </location>
</feature>
<keyword evidence="4" id="KW-1003">Cell membrane</keyword>
<organism evidence="10 11">
    <name type="scientific">Photobacterium sp. (strain ATCC 43367)</name>
    <dbReference type="NCBI Taxonomy" id="379097"/>
    <lineage>
        <taxon>Bacteria</taxon>
        <taxon>Pseudomonadati</taxon>
        <taxon>Pseudomonadota</taxon>
        <taxon>Gammaproteobacteria</taxon>
        <taxon>Vibrionales</taxon>
        <taxon>Vibrionaceae</taxon>
        <taxon>Vibrio</taxon>
        <taxon>Vibrio oreintalis group</taxon>
    </lineage>
</organism>
<dbReference type="PANTHER" id="PTHR42770">
    <property type="entry name" value="AMINO ACID TRANSPORTER-RELATED"/>
    <property type="match status" value="1"/>
</dbReference>
<feature type="transmembrane region" description="Helical" evidence="9">
    <location>
        <begin position="414"/>
        <end position="430"/>
    </location>
</feature>
<name>A0A0A5JIH6_PHOS4</name>
<keyword evidence="3" id="KW-0813">Transport</keyword>
<comment type="subcellular location">
    <subcellularLocation>
        <location evidence="1">Cell membrane</location>
        <topology evidence="1">Multi-pass membrane protein</topology>
    </subcellularLocation>
</comment>
<evidence type="ECO:0000256" key="8">
    <source>
        <dbReference type="ARBA" id="ARBA00023136"/>
    </source>
</evidence>
<keyword evidence="5 9" id="KW-0812">Transmembrane</keyword>
<evidence type="ECO:0000256" key="7">
    <source>
        <dbReference type="ARBA" id="ARBA00022989"/>
    </source>
</evidence>
<dbReference type="AlphaFoldDB" id="A0A0A5JIH6"/>
<comment type="similarity">
    <text evidence="2">Belongs to the amino acid-polyamine-organocation (APC) superfamily. Basic amino acid/polyamine antiporter (APA) (TC 2.A.3.2) family.</text>
</comment>
<dbReference type="GO" id="GO:0022857">
    <property type="term" value="F:transmembrane transporter activity"/>
    <property type="evidence" value="ECO:0007669"/>
    <property type="project" value="InterPro"/>
</dbReference>
<feature type="transmembrane region" description="Helical" evidence="9">
    <location>
        <begin position="161"/>
        <end position="180"/>
    </location>
</feature>
<dbReference type="Proteomes" id="UP000030451">
    <property type="component" value="Unassembled WGS sequence"/>
</dbReference>
<dbReference type="InterPro" id="IPR004754">
    <property type="entry name" value="Amino_acid_antiprt"/>
</dbReference>
<dbReference type="NCBIfam" id="TIGR00905">
    <property type="entry name" value="2A0302"/>
    <property type="match status" value="1"/>
</dbReference>
<feature type="transmembrane region" description="Helical" evidence="9">
    <location>
        <begin position="450"/>
        <end position="467"/>
    </location>
</feature>
<evidence type="ECO:0000256" key="9">
    <source>
        <dbReference type="SAM" id="Phobius"/>
    </source>
</evidence>
<keyword evidence="8 9" id="KW-0472">Membrane</keyword>
<evidence type="ECO:0000256" key="2">
    <source>
        <dbReference type="ARBA" id="ARBA00008220"/>
    </source>
</evidence>
<keyword evidence="6" id="KW-0029">Amino-acid transport</keyword>
<dbReference type="GO" id="GO:0006865">
    <property type="term" value="P:amino acid transport"/>
    <property type="evidence" value="ECO:0007669"/>
    <property type="project" value="UniProtKB-KW"/>
</dbReference>
<dbReference type="PANTHER" id="PTHR42770:SF4">
    <property type="entry name" value="ARGININE_ORNITHINE ANTIPORTER-RELATED"/>
    <property type="match status" value="1"/>
</dbReference>
<dbReference type="InterPro" id="IPR050367">
    <property type="entry name" value="APC_superfamily"/>
</dbReference>
<evidence type="ECO:0000313" key="11">
    <source>
        <dbReference type="Proteomes" id="UP000030451"/>
    </source>
</evidence>
<protein>
    <submittedName>
        <fullName evidence="10">Arginine:ornithine antiporter</fullName>
    </submittedName>
</protein>
<evidence type="ECO:0000256" key="3">
    <source>
        <dbReference type="ARBA" id="ARBA00022448"/>
    </source>
</evidence>
<dbReference type="Pfam" id="PF13520">
    <property type="entry name" value="AA_permease_2"/>
    <property type="match status" value="1"/>
</dbReference>
<feature type="transmembrane region" description="Helical" evidence="9">
    <location>
        <begin position="200"/>
        <end position="223"/>
    </location>
</feature>
<evidence type="ECO:0000313" key="10">
    <source>
        <dbReference type="EMBL" id="KGY07773.1"/>
    </source>
</evidence>
<dbReference type="PIRSF" id="PIRSF006060">
    <property type="entry name" value="AA_transporter"/>
    <property type="match status" value="1"/>
</dbReference>
<reference evidence="10 11" key="1">
    <citation type="submission" date="2014-10" db="EMBL/GenBank/DDBJ databases">
        <title>Genome sequencing of Vibrio sinaloensis T08.</title>
        <authorList>
            <person name="Chan K.-G."/>
            <person name="Mohamad N.I."/>
        </authorList>
    </citation>
    <scope>NUCLEOTIDE SEQUENCE [LARGE SCALE GENOMIC DNA]</scope>
    <source>
        <strain evidence="10 11">T08</strain>
    </source>
</reference>
<keyword evidence="7 9" id="KW-1133">Transmembrane helix</keyword>
<dbReference type="EMBL" id="JRWP01000038">
    <property type="protein sequence ID" value="KGY07773.1"/>
    <property type="molecule type" value="Genomic_DNA"/>
</dbReference>
<comment type="caution">
    <text evidence="10">The sequence shown here is derived from an EMBL/GenBank/DDBJ whole genome shotgun (WGS) entry which is preliminary data.</text>
</comment>
<feature type="transmembrane region" description="Helical" evidence="9">
    <location>
        <begin position="335"/>
        <end position="354"/>
    </location>
</feature>
<feature type="transmembrane region" description="Helical" evidence="9">
    <location>
        <begin position="285"/>
        <end position="314"/>
    </location>
</feature>
<feature type="transmembrane region" description="Helical" evidence="9">
    <location>
        <begin position="392"/>
        <end position="408"/>
    </location>
</feature>
<evidence type="ECO:0000256" key="5">
    <source>
        <dbReference type="ARBA" id="ARBA00022692"/>
    </source>
</evidence>
<feature type="transmembrane region" description="Helical" evidence="9">
    <location>
        <begin position="7"/>
        <end position="27"/>
    </location>
</feature>
<dbReference type="STRING" id="379097.SE23_15365"/>
<dbReference type="GO" id="GO:0005886">
    <property type="term" value="C:plasma membrane"/>
    <property type="evidence" value="ECO:0007669"/>
    <property type="project" value="UniProtKB-SubCell"/>
</dbReference>
<evidence type="ECO:0000256" key="1">
    <source>
        <dbReference type="ARBA" id="ARBA00004651"/>
    </source>
</evidence>
<dbReference type="InterPro" id="IPR002293">
    <property type="entry name" value="AA/rel_permease1"/>
</dbReference>